<dbReference type="InterPro" id="IPR015919">
    <property type="entry name" value="Cadherin-like_sf"/>
</dbReference>
<name>A0ABT7E3P7_9NEIS</name>
<feature type="region of interest" description="Disordered" evidence="1">
    <location>
        <begin position="2751"/>
        <end position="2792"/>
    </location>
</feature>
<dbReference type="Gene3D" id="2.60.40.10">
    <property type="entry name" value="Immunoglobulins"/>
    <property type="match status" value="9"/>
</dbReference>
<feature type="region of interest" description="Disordered" evidence="1">
    <location>
        <begin position="630"/>
        <end position="651"/>
    </location>
</feature>
<dbReference type="EMBL" id="JARRAF010000068">
    <property type="protein sequence ID" value="MDK2126935.1"/>
    <property type="molecule type" value="Genomic_DNA"/>
</dbReference>
<comment type="caution">
    <text evidence="3">The sequence shown here is derived from an EMBL/GenBank/DDBJ whole genome shotgun (WGS) entry which is preliminary data.</text>
</comment>
<keyword evidence="4" id="KW-1185">Reference proteome</keyword>
<feature type="non-terminal residue" evidence="3">
    <location>
        <position position="3138"/>
    </location>
</feature>
<dbReference type="InterPro" id="IPR013783">
    <property type="entry name" value="Ig-like_fold"/>
</dbReference>
<dbReference type="InterPro" id="IPR015943">
    <property type="entry name" value="WD40/YVTN_repeat-like_dom_sf"/>
</dbReference>
<dbReference type="InterPro" id="IPR006644">
    <property type="entry name" value="Cadg"/>
</dbReference>
<dbReference type="SMART" id="SM00736">
    <property type="entry name" value="CADG"/>
    <property type="match status" value="1"/>
</dbReference>
<evidence type="ECO:0000259" key="2">
    <source>
        <dbReference type="PROSITE" id="PS50268"/>
    </source>
</evidence>
<organism evidence="3 4">
    <name type="scientific">Parachitinimonas caeni</name>
    <dbReference type="NCBI Taxonomy" id="3031301"/>
    <lineage>
        <taxon>Bacteria</taxon>
        <taxon>Pseudomonadati</taxon>
        <taxon>Pseudomonadota</taxon>
        <taxon>Betaproteobacteria</taxon>
        <taxon>Neisseriales</taxon>
        <taxon>Chitinibacteraceae</taxon>
        <taxon>Parachitinimonas</taxon>
    </lineage>
</organism>
<evidence type="ECO:0000313" key="4">
    <source>
        <dbReference type="Proteomes" id="UP001172778"/>
    </source>
</evidence>
<dbReference type="SUPFAM" id="SSF63829">
    <property type="entry name" value="Calcium-dependent phosphotriesterase"/>
    <property type="match status" value="1"/>
</dbReference>
<dbReference type="Pfam" id="PF17963">
    <property type="entry name" value="Big_9"/>
    <property type="match status" value="1"/>
</dbReference>
<gene>
    <name evidence="3" type="ORF">PZA18_23095</name>
</gene>
<dbReference type="RefSeq" id="WP_284103258.1">
    <property type="nucleotide sequence ID" value="NZ_JARRAF010000068.1"/>
</dbReference>
<evidence type="ECO:0000256" key="1">
    <source>
        <dbReference type="SAM" id="MobiDB-lite"/>
    </source>
</evidence>
<dbReference type="Gene3D" id="2.60.120.380">
    <property type="match status" value="1"/>
</dbReference>
<dbReference type="Pfam" id="PF05345">
    <property type="entry name" value="He_PIG"/>
    <property type="match status" value="3"/>
</dbReference>
<reference evidence="3" key="1">
    <citation type="submission" date="2023-03" db="EMBL/GenBank/DDBJ databases">
        <title>Chitinimonas shenzhenensis gen. nov., sp. nov., a novel member of family Burkholderiaceae isolated from activated sludge collected in Shen Zhen, China.</title>
        <authorList>
            <person name="Wang X."/>
        </authorList>
    </citation>
    <scope>NUCLEOTIDE SEQUENCE</scope>
    <source>
        <strain evidence="3">DQS-5</strain>
    </source>
</reference>
<feature type="domain" description="Cadherin" evidence="2">
    <location>
        <begin position="2193"/>
        <end position="2299"/>
    </location>
</feature>
<sequence>GESYTNRATFVLPSAIEGDFHLIVKADTDIARDIDPLRIKPASSLRAGLDTVAQLQGQGAGAVAEFRGEGNNVARLALPITLATPPDLQVATVQMPQKVVAGQPFRVDYRVENRGGATPADQGSWTDLIYLSKDRFLDLSKDQYLGYVQHEGGLAAQGGYDAHLDLKAPFGLDGSYYLFVVSDPARYQGSGAGGRVLEGDELNNAGTAAQPLLIETPPPADLVAQSVSLKTATVQVGDEVELHYTVKNDSTNPARGRWTDAVYLSADGQWDISDILLGKLEHIGDLEAGKDYAGTLKAKLPPLKDGSWRLVVRPDIYNEVFEGEIRYDATGLHRAPGEQNNLMASAQTLTVTVPSLVVASPLALNLNAGQSQLYKVSVAAGETLRVSLDAASDDGENEIYLRYGEVPTGHRYDAAYSRAAAADQQAVIPSTQAGDYYVLVRSRNKAGSPAQTATLKAELMPLAITRVTPDAGGTGDDQHRWVTMDIEGARFKPGALVKLSRPGVFEVQPERWQVLDATHIRAVFDLRQVPHGLYDLQVLNPDGQVVTEAYRYLVERGIEADVTLGIGGARTLNPGETGSYSVSLQNLSNVDTPYVKFNVGAPAMGDNPYLLSGLNLPFFTFASNVGGQPDGRTLGGANTQTTGASPVDGTPRRDIPWAVLDSMLNQGGFNLTPGYAFDVAARGFVGATVNIATYPGLAEWINYDFEGLRDKLYRVRPDWKAEGRLDGGINDLDKLAEGLAARFRSLDPKIHLNATDNLAMPFRFNLVGAATPLTRDEFIADQLRHAEALRTAILQDAQAPIPLQVLASDKAQWGQGWLGALEAAGLLRPLDEAPPIRADGKVMSLTATLATGLLLGRGGEQYRTQADLVSFFSKVQQWYGDTPQALAPVDYEEYRAADGGNAVAISPVPVAPKAADYRTEAAHATHFLSLDVFAGGLAEMEYLRNIGLLDQDFKPIGPKALNLAQYLQQAAQNRAAETSTLSLRGPQVLPNADGVAHVPVATPLPYTVSFQNPTDAPAGELRIVSQIDPGFDLGSLRLNDLKLGDINVHVPDNRSDFGGDFDFSDSHGFILRVSAGVDPASRTLSWLIQAIDPETGEVLKDATRGLLRPDAGQAQSRRGFVSYTLQARDDLASGSRLRNQARLLFNGQPPIDSEAPPVSLDAAAPRTTVQVASAANTADGAPQFDISWQAQDDASGVRHVTVYVSTDGGDFRLWQKQVVGASGQARFVGEAGKHYEFLAVATDVAGNREAANLLNAVLPDDGSAGQTADSLGRNETLSATAPLPAAKPDRTYATNALFQTASQRLPGLVVPQQAGDLQSVLAPFSSRSFGSGFSGSQAHIGALAMVELADGRVLASAGEGRNAVYAFAKDGGRSLQPLFSLNEPVLDMALDRLGQLWVMTGRQLLQVDAGSGQIVQRLDGPGGNPLTHALAIDRDAGQIYASSGQGIERYDLATGRWQHVSNVRVGDLALGPDGRLWGVRWTGSQIDAAAAQPQSEIVSIALSGRNAGRAEVEYRLDGVLDSLAFGRAGSALDGLLLVSSNGHQQALGAGRSAARDGALWMIELASRRSLQLANGGSRGESLLTTADGRILLAQTGQIDEIAPQRPPKLLAGSVPDGALVPLPLSEIRLRFDQAMYAGDTAEGLNNEPGSVLNPEYYTLVSGEVRLQPTGLRWDAASQSVILSLPSLEAGHWRLEVSDALQNSGRIKLAQGYVSQFTSVLDFSSRVQLTFSNTRAHHATGQVSYDVSLRNIGTDDLKGPLTLLLDPGRYFGDAIAGARRGSGEQSDLWLLDLSAALKDGKLAAGETLADQTVTLVPAERFGTAPGSGPLVKANLGHGVYALPYQNVPPQVSAEIGDGIAVSTLRDLDTEPLPTAQVGQAWTATLVATDPDSRVVSWQILDGPAGLSLTASAQGVRVEPPLPGTDTAPASTTSYYKHTAQLSWTPSASDLAQSEIRVRVIDSRGGVAIRRFAIDVAGGNHGPVIDAIEDIRLTEGEALALPLTASDADGDALTLTVRNLPAGASFDASRGVLHWTPSYDQAGDYRDIAVVASDGKTTSVRRFNLRVAQGYAAPVLRAPANQTLREGERFSLQLAGSLPGGLRQADGTTIRLQYSSPWLPAGATLNPDTGWFDWTPGYNQHGHLSLPLTLTATYTPADGSAPVSTRVSQTLEMEILNANGAPRFAPAEHWQLLEGQPLRLSVFAFDPDNPDFEPKLRLRPEGAAVGGEGRASVEYDVQGLPPGARFDKDTLELIWTPGYTQAGTYEITVIATDDGDGTGSRAISRLTVPITVRNANRAPEVGDLTNASLEIGQTLRIPVSARDADGNPLTLSLSSLPRFARFEQTSPTEGVIIVTPQEGDRGDYPITVTAQDNGDGEAGAALAQSKRFVLSVTHLSEAPQIRVARQAVAVAGQPLRLPIRVNDPDQDALSYRLEGAPAGAQIETDPQYGLAWLVWTPSADQIGNHDLSLLVSDSGLPPAGNGQTLPADFVPQLNTRSADLRLIVRGANQLPTLLALQADGQPATALAADRSRVMAREGQPLTLDWIVTDPDLDLLHWTVEGLPAGMTLEPSQQGSQNRLRLVWTPGLLAAQSSNRSDQADGHYRLTLRGSDGMATIAHTVEIEVVNTNQAPQLLPMPLQLVREGETLSFRLTASDADRDAVQLDLLMDETTPKGVRFDPASGTFEWTPDADTVDHLNGNDRAFPFRFRASDGQTATVQTVQVRVLDLNRAPVIQTSSHALVVGQSFSLPVVRTAPSPAGEGGGSGNQTGTLPNTSTAPISPALPGATPSLSPTAAGSALPGLQITDLDGAAQTAALSVRFNNLPEGATFDGQTLHWTPGPGQIGDVLVTAEVSDGRSTTRQTFVLRVVAEASANAPTMLIDLTPATPVLPGQSVLATVRADGFAAIREVKAAVRGAGFGSDWQPVALDTSGRLRLPATVAGLIELQITATDVDGFSTTRTQSVRVRDPQDSAAPQLAWAGALKPADQAPATLSTASLLQARLDETQLMGWRLQLAPLHGEWTTLADAQATATAQHGLLDLATLDPRQYANGVYRLRLTAWDLAGRQSEIDSRLIVDSADKQAALARASDGLFQLGGHTLALNRELNGQTSSADAGNWQLPLFQSRLSHDQTEIRDSGSLA</sequence>
<accession>A0ABT7E3P7</accession>
<dbReference type="Proteomes" id="UP001172778">
    <property type="component" value="Unassembled WGS sequence"/>
</dbReference>
<protein>
    <submittedName>
        <fullName evidence="3">Ig domain-containing protein</fullName>
    </submittedName>
</protein>
<dbReference type="Pfam" id="PF04151">
    <property type="entry name" value="PPC"/>
    <property type="match status" value="1"/>
</dbReference>
<evidence type="ECO:0000313" key="3">
    <source>
        <dbReference type="EMBL" id="MDK2126935.1"/>
    </source>
</evidence>
<dbReference type="InterPro" id="IPR007280">
    <property type="entry name" value="Peptidase_C_arc/bac"/>
</dbReference>
<feature type="non-terminal residue" evidence="3">
    <location>
        <position position="1"/>
    </location>
</feature>
<dbReference type="Gene3D" id="2.130.10.10">
    <property type="entry name" value="YVTN repeat-like/Quinoprotein amine dehydrogenase"/>
    <property type="match status" value="1"/>
</dbReference>
<proteinExistence type="predicted"/>
<dbReference type="PROSITE" id="PS50268">
    <property type="entry name" value="CADHERIN_2"/>
    <property type="match status" value="1"/>
</dbReference>
<dbReference type="SUPFAM" id="SSF49313">
    <property type="entry name" value="Cadherin-like"/>
    <property type="match status" value="6"/>
</dbReference>
<dbReference type="InterPro" id="IPR002126">
    <property type="entry name" value="Cadherin-like_dom"/>
</dbReference>